<name>A0A8X8GIT7_ACIGI</name>
<reference evidence="1" key="1">
    <citation type="submission" date="2021-07" db="EMBL/GenBank/DDBJ databases">
        <authorList>
            <person name="Fernandez M."/>
            <person name="Pereira P."/>
            <person name="Torres Tejerizo G.A."/>
            <person name="Gonzalez P."/>
            <person name="Agostini E."/>
        </authorList>
    </citation>
    <scope>NUCLEOTIDE SEQUENCE</scope>
    <source>
        <strain evidence="1">SFC 500-1A</strain>
    </source>
</reference>
<proteinExistence type="predicted"/>
<organism evidence="1 2">
    <name type="scientific">Acinetobacter guillouiae</name>
    <name type="common">Acinetobacter genomosp. 11</name>
    <dbReference type="NCBI Taxonomy" id="106649"/>
    <lineage>
        <taxon>Bacteria</taxon>
        <taxon>Pseudomonadati</taxon>
        <taxon>Pseudomonadota</taxon>
        <taxon>Gammaproteobacteria</taxon>
        <taxon>Moraxellales</taxon>
        <taxon>Moraxellaceae</taxon>
        <taxon>Acinetobacter</taxon>
    </lineage>
</organism>
<gene>
    <name evidence="1" type="ORF">KW868_13765</name>
</gene>
<dbReference type="AlphaFoldDB" id="A0A8X8GIT7"/>
<comment type="caution">
    <text evidence="1">The sequence shown here is derived from an EMBL/GenBank/DDBJ whole genome shotgun (WGS) entry which is preliminary data.</text>
</comment>
<dbReference type="Proteomes" id="UP000887320">
    <property type="component" value="Unassembled WGS sequence"/>
</dbReference>
<dbReference type="EMBL" id="JAHWXT010000004">
    <property type="protein sequence ID" value="MCF0265516.1"/>
    <property type="molecule type" value="Genomic_DNA"/>
</dbReference>
<protein>
    <submittedName>
        <fullName evidence="1">Uncharacterized protein</fullName>
    </submittedName>
</protein>
<accession>A0A8X8GIT7</accession>
<evidence type="ECO:0000313" key="2">
    <source>
        <dbReference type="Proteomes" id="UP000887320"/>
    </source>
</evidence>
<sequence>MTEKTFKIKPVALPEVFHCYWFHPDIEHYDTIEDGAEYYTLEQWEQLKENLGVEIIYDCCDYEDIPEIPEDDCADWSKWKPTPPEEGLFLIAAYDSENGPVLWWAKEKEEG</sequence>
<evidence type="ECO:0000313" key="1">
    <source>
        <dbReference type="EMBL" id="MCF0265516.1"/>
    </source>
</evidence>
<dbReference type="RefSeq" id="WP_234623691.1">
    <property type="nucleotide sequence ID" value="NZ_JAHWXT010000004.1"/>
</dbReference>